<keyword evidence="2" id="KW-1185">Reference proteome</keyword>
<name>A0ACC3SIQ6_9PEZI</name>
<gene>
    <name evidence="1" type="ORF">M8818_002442</name>
</gene>
<accession>A0ACC3SIQ6</accession>
<sequence>MIPTTYLEYLVRLLRYNEALERLLLNLHSSVTPGGVRLQGRPRIGGGDVMSDTSCCRIWMSQDERLLPPEISISIPTWRRGGSRVFHESGPNCTPTYR</sequence>
<proteinExistence type="predicted"/>
<dbReference type="Proteomes" id="UP001320706">
    <property type="component" value="Unassembled WGS sequence"/>
</dbReference>
<comment type="caution">
    <text evidence="1">The sequence shown here is derived from an EMBL/GenBank/DDBJ whole genome shotgun (WGS) entry which is preliminary data.</text>
</comment>
<evidence type="ECO:0000313" key="1">
    <source>
        <dbReference type="EMBL" id="KAK8214859.1"/>
    </source>
</evidence>
<organism evidence="1 2">
    <name type="scientific">Zalaria obscura</name>
    <dbReference type="NCBI Taxonomy" id="2024903"/>
    <lineage>
        <taxon>Eukaryota</taxon>
        <taxon>Fungi</taxon>
        <taxon>Dikarya</taxon>
        <taxon>Ascomycota</taxon>
        <taxon>Pezizomycotina</taxon>
        <taxon>Dothideomycetes</taxon>
        <taxon>Dothideomycetidae</taxon>
        <taxon>Dothideales</taxon>
        <taxon>Zalariaceae</taxon>
        <taxon>Zalaria</taxon>
    </lineage>
</organism>
<dbReference type="EMBL" id="JAMKPW020000010">
    <property type="protein sequence ID" value="KAK8214859.1"/>
    <property type="molecule type" value="Genomic_DNA"/>
</dbReference>
<protein>
    <submittedName>
        <fullName evidence="1">Uncharacterized protein</fullName>
    </submittedName>
</protein>
<reference evidence="1" key="1">
    <citation type="submission" date="2024-02" db="EMBL/GenBank/DDBJ databases">
        <title>Metagenome Assembled Genome of Zalaria obscura JY119.</title>
        <authorList>
            <person name="Vighnesh L."/>
            <person name="Jagadeeshwari U."/>
            <person name="Venkata Ramana C."/>
            <person name="Sasikala C."/>
        </authorList>
    </citation>
    <scope>NUCLEOTIDE SEQUENCE</scope>
    <source>
        <strain evidence="1">JY119</strain>
    </source>
</reference>
<evidence type="ECO:0000313" key="2">
    <source>
        <dbReference type="Proteomes" id="UP001320706"/>
    </source>
</evidence>